<comment type="caution">
    <text evidence="1">The sequence shown here is derived from an EMBL/GenBank/DDBJ whole genome shotgun (WGS) entry which is preliminary data.</text>
</comment>
<name>A0A9K3IU18_HELAN</name>
<gene>
    <name evidence="1" type="ORF">HanXRQr2_Chr06g0267511</name>
</gene>
<reference evidence="1" key="2">
    <citation type="submission" date="2020-06" db="EMBL/GenBank/DDBJ databases">
        <title>Helianthus annuus Genome sequencing and assembly Release 2.</title>
        <authorList>
            <person name="Gouzy J."/>
            <person name="Langlade N."/>
            <person name="Munos S."/>
        </authorList>
    </citation>
    <scope>NUCLEOTIDE SEQUENCE</scope>
    <source>
        <tissue evidence="1">Leaves</tissue>
    </source>
</reference>
<protein>
    <submittedName>
        <fullName evidence="1">Ras GTPase-activating protein-binding protein</fullName>
    </submittedName>
</protein>
<sequence>MNATPALLEKEFKKSGPIKPNGIQVRSTMLQGFCFRFVEFEVPDAVQKVIQA</sequence>
<dbReference type="Proteomes" id="UP000215914">
    <property type="component" value="Unassembled WGS sequence"/>
</dbReference>
<evidence type="ECO:0000313" key="2">
    <source>
        <dbReference type="Proteomes" id="UP000215914"/>
    </source>
</evidence>
<dbReference type="PANTHER" id="PTHR10693:SF20">
    <property type="entry name" value="AT27578P"/>
    <property type="match status" value="1"/>
</dbReference>
<organism evidence="1 2">
    <name type="scientific">Helianthus annuus</name>
    <name type="common">Common sunflower</name>
    <dbReference type="NCBI Taxonomy" id="4232"/>
    <lineage>
        <taxon>Eukaryota</taxon>
        <taxon>Viridiplantae</taxon>
        <taxon>Streptophyta</taxon>
        <taxon>Embryophyta</taxon>
        <taxon>Tracheophyta</taxon>
        <taxon>Spermatophyta</taxon>
        <taxon>Magnoliopsida</taxon>
        <taxon>eudicotyledons</taxon>
        <taxon>Gunneridae</taxon>
        <taxon>Pentapetalae</taxon>
        <taxon>asterids</taxon>
        <taxon>campanulids</taxon>
        <taxon>Asterales</taxon>
        <taxon>Asteraceae</taxon>
        <taxon>Asteroideae</taxon>
        <taxon>Heliantheae alliance</taxon>
        <taxon>Heliantheae</taxon>
        <taxon>Helianthus</taxon>
    </lineage>
</organism>
<dbReference type="InterPro" id="IPR039539">
    <property type="entry name" value="Ras_GTPase_bind_prot"/>
</dbReference>
<accession>A0A9K3IU18</accession>
<proteinExistence type="predicted"/>
<dbReference type="EMBL" id="MNCJ02000321">
    <property type="protein sequence ID" value="KAF5803111.1"/>
    <property type="molecule type" value="Genomic_DNA"/>
</dbReference>
<reference evidence="1" key="1">
    <citation type="journal article" date="2017" name="Nature">
        <title>The sunflower genome provides insights into oil metabolism, flowering and Asterid evolution.</title>
        <authorList>
            <person name="Badouin H."/>
            <person name="Gouzy J."/>
            <person name="Grassa C.J."/>
            <person name="Murat F."/>
            <person name="Staton S.E."/>
            <person name="Cottret L."/>
            <person name="Lelandais-Briere C."/>
            <person name="Owens G.L."/>
            <person name="Carrere S."/>
            <person name="Mayjonade B."/>
            <person name="Legrand L."/>
            <person name="Gill N."/>
            <person name="Kane N.C."/>
            <person name="Bowers J.E."/>
            <person name="Hubner S."/>
            <person name="Bellec A."/>
            <person name="Berard A."/>
            <person name="Berges H."/>
            <person name="Blanchet N."/>
            <person name="Boniface M.C."/>
            <person name="Brunel D."/>
            <person name="Catrice O."/>
            <person name="Chaidir N."/>
            <person name="Claudel C."/>
            <person name="Donnadieu C."/>
            <person name="Faraut T."/>
            <person name="Fievet G."/>
            <person name="Helmstetter N."/>
            <person name="King M."/>
            <person name="Knapp S.J."/>
            <person name="Lai Z."/>
            <person name="Le Paslier M.C."/>
            <person name="Lippi Y."/>
            <person name="Lorenzon L."/>
            <person name="Mandel J.R."/>
            <person name="Marage G."/>
            <person name="Marchand G."/>
            <person name="Marquand E."/>
            <person name="Bret-Mestries E."/>
            <person name="Morien E."/>
            <person name="Nambeesan S."/>
            <person name="Nguyen T."/>
            <person name="Pegot-Espagnet P."/>
            <person name="Pouilly N."/>
            <person name="Raftis F."/>
            <person name="Sallet E."/>
            <person name="Schiex T."/>
            <person name="Thomas J."/>
            <person name="Vandecasteele C."/>
            <person name="Vares D."/>
            <person name="Vear F."/>
            <person name="Vautrin S."/>
            <person name="Crespi M."/>
            <person name="Mangin B."/>
            <person name="Burke J.M."/>
            <person name="Salse J."/>
            <person name="Munos S."/>
            <person name="Vincourt P."/>
            <person name="Rieseberg L.H."/>
            <person name="Langlade N.B."/>
        </authorList>
    </citation>
    <scope>NUCLEOTIDE SEQUENCE</scope>
    <source>
        <tissue evidence="1">Leaves</tissue>
    </source>
</reference>
<keyword evidence="2" id="KW-1185">Reference proteome</keyword>
<dbReference type="PANTHER" id="PTHR10693">
    <property type="entry name" value="RAS GTPASE-ACTIVATING PROTEIN-BINDING PROTEIN"/>
    <property type="match status" value="1"/>
</dbReference>
<dbReference type="Gramene" id="mRNA:HanXRQr2_Chr06g0267511">
    <property type="protein sequence ID" value="mRNA:HanXRQr2_Chr06g0267511"/>
    <property type="gene ID" value="HanXRQr2_Chr06g0267511"/>
</dbReference>
<dbReference type="AlphaFoldDB" id="A0A9K3IU18"/>
<evidence type="ECO:0000313" key="1">
    <source>
        <dbReference type="EMBL" id="KAF5803111.1"/>
    </source>
</evidence>